<keyword evidence="2" id="KW-0808">Transferase</keyword>
<organism evidence="5 6">
    <name type="scientific">Rhodococcus qingshengii</name>
    <dbReference type="NCBI Taxonomy" id="334542"/>
    <lineage>
        <taxon>Bacteria</taxon>
        <taxon>Bacillati</taxon>
        <taxon>Actinomycetota</taxon>
        <taxon>Actinomycetes</taxon>
        <taxon>Mycobacteriales</taxon>
        <taxon>Nocardiaceae</taxon>
        <taxon>Rhodococcus</taxon>
        <taxon>Rhodococcus erythropolis group</taxon>
    </lineage>
</organism>
<keyword evidence="3" id="KW-0479">Metal-binding</keyword>
<dbReference type="GO" id="GO:0046872">
    <property type="term" value="F:metal ion binding"/>
    <property type="evidence" value="ECO:0007669"/>
    <property type="project" value="UniProtKB-KW"/>
</dbReference>
<evidence type="ECO:0000256" key="2">
    <source>
        <dbReference type="ARBA" id="ARBA00022679"/>
    </source>
</evidence>
<dbReference type="Pfam" id="PF05853">
    <property type="entry name" value="BKACE"/>
    <property type="match status" value="1"/>
</dbReference>
<dbReference type="PANTHER" id="PTHR37418:SF2">
    <property type="entry name" value="3-KETO-5-AMINOHEXANOATE CLEAVAGE ENZYME"/>
    <property type="match status" value="1"/>
</dbReference>
<evidence type="ECO:0000313" key="5">
    <source>
        <dbReference type="EMBL" id="PCK26935.1"/>
    </source>
</evidence>
<gene>
    <name evidence="5" type="ORF">CHR55_11930</name>
</gene>
<name>A0A069J7V7_RHOSG</name>
<protein>
    <submittedName>
        <fullName evidence="5">3-keto-5-aminohexanoate cleavage protein</fullName>
    </submittedName>
</protein>
<dbReference type="GO" id="GO:0043720">
    <property type="term" value="F:3-keto-5-aminohexanoate cleavage activity"/>
    <property type="evidence" value="ECO:0007669"/>
    <property type="project" value="InterPro"/>
</dbReference>
<dbReference type="EMBL" id="NOVD01000006">
    <property type="protein sequence ID" value="PCK26935.1"/>
    <property type="molecule type" value="Genomic_DNA"/>
</dbReference>
<evidence type="ECO:0000256" key="1">
    <source>
        <dbReference type="ARBA" id="ARBA00001947"/>
    </source>
</evidence>
<dbReference type="PANTHER" id="PTHR37418">
    <property type="entry name" value="3-KETO-5-AMINOHEXANOATE CLEAVAGE ENZYME-RELATED"/>
    <property type="match status" value="1"/>
</dbReference>
<evidence type="ECO:0000256" key="3">
    <source>
        <dbReference type="ARBA" id="ARBA00022723"/>
    </source>
</evidence>
<comment type="cofactor">
    <cofactor evidence="1">
        <name>Zn(2+)</name>
        <dbReference type="ChEBI" id="CHEBI:29105"/>
    </cofactor>
</comment>
<dbReference type="InterPro" id="IPR008567">
    <property type="entry name" value="BKACE"/>
</dbReference>
<dbReference type="RefSeq" id="WP_007732764.1">
    <property type="nucleotide sequence ID" value="NZ_JARVLG010000201.1"/>
</dbReference>
<accession>A0A069J7V7</accession>
<comment type="caution">
    <text evidence="5">The sequence shown here is derived from an EMBL/GenBank/DDBJ whole genome shotgun (WGS) entry which is preliminary data.</text>
</comment>
<proteinExistence type="predicted"/>
<keyword evidence="4" id="KW-0862">Zinc</keyword>
<dbReference type="Gene3D" id="3.20.20.70">
    <property type="entry name" value="Aldolase class I"/>
    <property type="match status" value="1"/>
</dbReference>
<evidence type="ECO:0000313" key="6">
    <source>
        <dbReference type="Proteomes" id="UP000230886"/>
    </source>
</evidence>
<accession>A0A2A5JBL4</accession>
<evidence type="ECO:0000256" key="4">
    <source>
        <dbReference type="ARBA" id="ARBA00022833"/>
    </source>
</evidence>
<dbReference type="Proteomes" id="UP000230886">
    <property type="component" value="Unassembled WGS sequence"/>
</dbReference>
<dbReference type="AlphaFoldDB" id="A0A069J7V7"/>
<dbReference type="InterPro" id="IPR013785">
    <property type="entry name" value="Aldolase_TIM"/>
</dbReference>
<sequence>MSDLRDKVIVTVAPTGGFLTVADNPFIPTQPEQIAADVARCHSAGASVAALHARRPDDQATCDAAIYRQMNTLVRQSCDIVINNSTGGGVNGDMVSVRSDGARIVDWDARLQGLHGGADTCTLDAITAYVTSPVGEVLMDTPPSRAAELAASMRKLGIKPEWEAFSPSHLLQEIRTLTEGQPGPHLVNLVLGLDRTFQNAMPYSPQILQQMVEHLPEKSVFSVSISGPDQLRGLTHALLLGGHVRVGIEDYPFLANGEPAENVRLVENIIDIVQRLGMQPATPGEARAILGLEGSDE</sequence>
<reference evidence="5 6" key="1">
    <citation type="submission" date="2017-07" db="EMBL/GenBank/DDBJ databases">
        <title>Draft sequence of Rhodococcus enclensis 23b-28.</title>
        <authorList>
            <person name="Besaury L."/>
            <person name="Sancelme M."/>
            <person name="Amato P."/>
            <person name="Lallement A."/>
            <person name="Delort A.-M."/>
        </authorList>
    </citation>
    <scope>NUCLEOTIDE SEQUENCE [LARGE SCALE GENOMIC DNA]</scope>
    <source>
        <strain evidence="5 6">23b-28</strain>
    </source>
</reference>